<accession>A0A6A6GQA2</accession>
<gene>
    <name evidence="1" type="ORF">BDZ85DRAFT_246243</name>
</gene>
<name>A0A6A6GQA2_9PEZI</name>
<evidence type="ECO:0000313" key="2">
    <source>
        <dbReference type="Proteomes" id="UP000799538"/>
    </source>
</evidence>
<protein>
    <submittedName>
        <fullName evidence="1">Uncharacterized protein</fullName>
    </submittedName>
</protein>
<keyword evidence="2" id="KW-1185">Reference proteome</keyword>
<dbReference type="EMBL" id="ML992501">
    <property type="protein sequence ID" value="KAF2227749.1"/>
    <property type="molecule type" value="Genomic_DNA"/>
</dbReference>
<dbReference type="Proteomes" id="UP000799538">
    <property type="component" value="Unassembled WGS sequence"/>
</dbReference>
<reference evidence="2" key="1">
    <citation type="journal article" date="2020" name="Stud. Mycol.">
        <title>101 Dothideomycetes genomes: A test case for predicting lifestyles and emergence of pathogens.</title>
        <authorList>
            <person name="Haridas S."/>
            <person name="Albert R."/>
            <person name="Binder M."/>
            <person name="Bloem J."/>
            <person name="LaButti K."/>
            <person name="Salamov A."/>
            <person name="Andreopoulos B."/>
            <person name="Baker S."/>
            <person name="Barry K."/>
            <person name="Bills G."/>
            <person name="Bluhm B."/>
            <person name="Cannon C."/>
            <person name="Castanera R."/>
            <person name="Culley D."/>
            <person name="Daum C."/>
            <person name="Ezra D."/>
            <person name="Gonzalez J."/>
            <person name="Henrissat B."/>
            <person name="Kuo A."/>
            <person name="Liang C."/>
            <person name="Lipzen A."/>
            <person name="Lutzoni F."/>
            <person name="Magnuson J."/>
            <person name="Mondo S."/>
            <person name="Nolan M."/>
            <person name="Ohm R."/>
            <person name="Pangilinan J."/>
            <person name="Park H.-J."/>
            <person name="Ramirez L."/>
            <person name="Alfaro M."/>
            <person name="Sun H."/>
            <person name="Tritt A."/>
            <person name="Yoshinaga Y."/>
            <person name="Zwiers L.-H."/>
            <person name="Turgeon B."/>
            <person name="Goodwin S."/>
            <person name="Spatafora J."/>
            <person name="Crous P."/>
            <person name="Grigoriev I."/>
        </authorList>
    </citation>
    <scope>NUCLEOTIDE SEQUENCE [LARGE SCALE GENOMIC DNA]</scope>
    <source>
        <strain evidence="2">CECT 20119</strain>
    </source>
</reference>
<organism evidence="1 2">
    <name type="scientific">Elsinoe ampelina</name>
    <dbReference type="NCBI Taxonomy" id="302913"/>
    <lineage>
        <taxon>Eukaryota</taxon>
        <taxon>Fungi</taxon>
        <taxon>Dikarya</taxon>
        <taxon>Ascomycota</taxon>
        <taxon>Pezizomycotina</taxon>
        <taxon>Dothideomycetes</taxon>
        <taxon>Dothideomycetidae</taxon>
        <taxon>Myriangiales</taxon>
        <taxon>Elsinoaceae</taxon>
        <taxon>Elsinoe</taxon>
    </lineage>
</organism>
<evidence type="ECO:0000313" key="1">
    <source>
        <dbReference type="EMBL" id="KAF2227749.1"/>
    </source>
</evidence>
<sequence length="225" mass="25288">MGFTYVEGRGQLLRASYACRGRRFSEDHYDNSCMYQVTGFLLGDAVFTLVGGYTPHTLTDVVSLLLQQNRGEQTERPANRDELRIRDPAAGRFFNLTAIDEASATPLTPGLQYLYDSIKSGNESFYNVDPAIGDRMGCPISRYVYNSNEWFTFADQYGVKMQCKDGCDFRHLEWQAIEVIAQKVMGRILTAGDLNADFTLCHTNSRRVVIRCKVTLQSLLASTCG</sequence>
<proteinExistence type="predicted"/>
<dbReference type="AlphaFoldDB" id="A0A6A6GQA2"/>